<dbReference type="InterPro" id="IPR004360">
    <property type="entry name" value="Glyas_Fos-R_dOase_dom"/>
</dbReference>
<dbReference type="Gene3D" id="3.10.180.10">
    <property type="entry name" value="2,3-Dihydroxybiphenyl 1,2-Dioxygenase, domain 1"/>
    <property type="match status" value="1"/>
</dbReference>
<dbReference type="PROSITE" id="PS51819">
    <property type="entry name" value="VOC"/>
    <property type="match status" value="1"/>
</dbReference>
<proteinExistence type="predicted"/>
<dbReference type="AlphaFoldDB" id="A0A9D5JZ62"/>
<evidence type="ECO:0000313" key="3">
    <source>
        <dbReference type="EMBL" id="MBD3326914.1"/>
    </source>
</evidence>
<gene>
    <name evidence="3" type="ORF">GF339_20180</name>
</gene>
<comment type="caution">
    <text evidence="3">The sequence shown here is derived from an EMBL/GenBank/DDBJ whole genome shotgun (WGS) entry which is preliminary data.</text>
</comment>
<dbReference type="EMBL" id="WJJP01000659">
    <property type="protein sequence ID" value="MBD3326914.1"/>
    <property type="molecule type" value="Genomic_DNA"/>
</dbReference>
<accession>A0A9D5JZ62</accession>
<reference evidence="3" key="1">
    <citation type="submission" date="2019-11" db="EMBL/GenBank/DDBJ databases">
        <title>Microbial mats filling the niche in hypersaline microbial mats.</title>
        <authorList>
            <person name="Wong H.L."/>
            <person name="Macleod F.I."/>
            <person name="White R.A. III"/>
            <person name="Burns B.P."/>
        </authorList>
    </citation>
    <scope>NUCLEOTIDE SEQUENCE</scope>
    <source>
        <strain evidence="3">Rbin_158</strain>
    </source>
</reference>
<evidence type="ECO:0000256" key="1">
    <source>
        <dbReference type="ARBA" id="ARBA00022723"/>
    </source>
</evidence>
<feature type="domain" description="VOC" evidence="2">
    <location>
        <begin position="4"/>
        <end position="148"/>
    </location>
</feature>
<organism evidence="3 4">
    <name type="scientific">candidate division KSB3 bacterium</name>
    <dbReference type="NCBI Taxonomy" id="2044937"/>
    <lineage>
        <taxon>Bacteria</taxon>
        <taxon>candidate division KSB3</taxon>
    </lineage>
</organism>
<keyword evidence="1" id="KW-0479">Metal-binding</keyword>
<dbReference type="PANTHER" id="PTHR43048">
    <property type="entry name" value="METHYLMALONYL-COA EPIMERASE"/>
    <property type="match status" value="1"/>
</dbReference>
<evidence type="ECO:0000259" key="2">
    <source>
        <dbReference type="PROSITE" id="PS51819"/>
    </source>
</evidence>
<dbReference type="PROSITE" id="PS51257">
    <property type="entry name" value="PROKAR_LIPOPROTEIN"/>
    <property type="match status" value="1"/>
</dbReference>
<sequence>MPTKYAHTNLIANDWKRLASFYQAVFGCVPVPPERDLAGEWLDRATGLQDAHITGVHLRLPGYGDDGPTLEIFQYGSMPSHPVMQPNTPGFAHLAFAVDDVPATVQTVLNAGGSTVGAVTVREVPDVGMLTFQYVTDPEGNMIEVQQWQPSPG</sequence>
<dbReference type="PANTHER" id="PTHR43048:SF5">
    <property type="entry name" value="BLR5325 PROTEIN"/>
    <property type="match status" value="1"/>
</dbReference>
<protein>
    <submittedName>
        <fullName evidence="3">VOC family protein</fullName>
    </submittedName>
</protein>
<evidence type="ECO:0000313" key="4">
    <source>
        <dbReference type="Proteomes" id="UP000649604"/>
    </source>
</evidence>
<dbReference type="InterPro" id="IPR051785">
    <property type="entry name" value="MMCE/EMCE_epimerase"/>
</dbReference>
<name>A0A9D5JZ62_9BACT</name>
<dbReference type="InterPro" id="IPR029068">
    <property type="entry name" value="Glyas_Bleomycin-R_OHBP_Dase"/>
</dbReference>
<dbReference type="SUPFAM" id="SSF54593">
    <property type="entry name" value="Glyoxalase/Bleomycin resistance protein/Dihydroxybiphenyl dioxygenase"/>
    <property type="match status" value="1"/>
</dbReference>
<dbReference type="InterPro" id="IPR037523">
    <property type="entry name" value="VOC_core"/>
</dbReference>
<dbReference type="Pfam" id="PF00903">
    <property type="entry name" value="Glyoxalase"/>
    <property type="match status" value="1"/>
</dbReference>
<dbReference type="GO" id="GO:0004493">
    <property type="term" value="F:methylmalonyl-CoA epimerase activity"/>
    <property type="evidence" value="ECO:0007669"/>
    <property type="project" value="TreeGrafter"/>
</dbReference>
<dbReference type="GO" id="GO:0046491">
    <property type="term" value="P:L-methylmalonyl-CoA metabolic process"/>
    <property type="evidence" value="ECO:0007669"/>
    <property type="project" value="TreeGrafter"/>
</dbReference>
<dbReference type="Proteomes" id="UP000649604">
    <property type="component" value="Unassembled WGS sequence"/>
</dbReference>
<dbReference type="GO" id="GO:0046872">
    <property type="term" value="F:metal ion binding"/>
    <property type="evidence" value="ECO:0007669"/>
    <property type="project" value="UniProtKB-KW"/>
</dbReference>